<dbReference type="OrthoDB" id="3222453at2759"/>
<keyword evidence="1" id="KW-0808">Transferase</keyword>
<name>A0A8H6Z3U0_9AGAR</name>
<keyword evidence="1" id="KW-0418">Kinase</keyword>
<accession>A0A8H6Z3U0</accession>
<organism evidence="1 2">
    <name type="scientific">Mycena sanguinolenta</name>
    <dbReference type="NCBI Taxonomy" id="230812"/>
    <lineage>
        <taxon>Eukaryota</taxon>
        <taxon>Fungi</taxon>
        <taxon>Dikarya</taxon>
        <taxon>Basidiomycota</taxon>
        <taxon>Agaricomycotina</taxon>
        <taxon>Agaricomycetes</taxon>
        <taxon>Agaricomycetidae</taxon>
        <taxon>Agaricales</taxon>
        <taxon>Marasmiineae</taxon>
        <taxon>Mycenaceae</taxon>
        <taxon>Mycena</taxon>
    </lineage>
</organism>
<dbReference type="AlphaFoldDB" id="A0A8H6Z3U0"/>
<keyword evidence="2" id="KW-1185">Reference proteome</keyword>
<proteinExistence type="predicted"/>
<reference evidence="1" key="1">
    <citation type="submission" date="2020-05" db="EMBL/GenBank/DDBJ databases">
        <title>Mycena genomes resolve the evolution of fungal bioluminescence.</title>
        <authorList>
            <person name="Tsai I.J."/>
        </authorList>
    </citation>
    <scope>NUCLEOTIDE SEQUENCE</scope>
    <source>
        <strain evidence="1">160909Yilan</strain>
    </source>
</reference>
<gene>
    <name evidence="1" type="ORF">MSAN_00663600</name>
</gene>
<sequence>MEFPNSRPTQMKISPIEYQQIGVSIGDVGIWHDGSFDFLFNACCSKTHSINSAYGVPEDFVAFPISSREISKRAYYSPGSIIASAKVSEVTLDIGGSSAIPGFPITLGSSVTFNFHSKDGAILVLPQGASRQNLLPLETFRAHVRKHSAQWYTFARDFLPSTGSLFVVTGCDKTTSWGLATASAASGSVGISLKFTVVGLVESTLEPRYQWKNFGSAMVRTSRTNWPPGTENQCIFIRGFWVPRRIPFLTSAANKILWRGLRTALARRNYDGVTGQSLEAERITNSVSILDGIKMQQANSGARLTSPPDIQILPCD</sequence>
<dbReference type="GO" id="GO:0016301">
    <property type="term" value="F:kinase activity"/>
    <property type="evidence" value="ECO:0007669"/>
    <property type="project" value="UniProtKB-KW"/>
</dbReference>
<dbReference type="Proteomes" id="UP000623467">
    <property type="component" value="Unassembled WGS sequence"/>
</dbReference>
<evidence type="ECO:0000313" key="2">
    <source>
        <dbReference type="Proteomes" id="UP000623467"/>
    </source>
</evidence>
<dbReference type="EMBL" id="JACAZH010000004">
    <property type="protein sequence ID" value="KAF7370322.1"/>
    <property type="molecule type" value="Genomic_DNA"/>
</dbReference>
<evidence type="ECO:0000313" key="1">
    <source>
        <dbReference type="EMBL" id="KAF7370322.1"/>
    </source>
</evidence>
<protein>
    <submittedName>
        <fullName evidence="1">Tkl tkl-ccin protein kinase</fullName>
    </submittedName>
</protein>
<comment type="caution">
    <text evidence="1">The sequence shown here is derived from an EMBL/GenBank/DDBJ whole genome shotgun (WGS) entry which is preliminary data.</text>
</comment>